<name>A0A8X6RYA4_TRICX</name>
<comment type="caution">
    <text evidence="1">The sequence shown here is derived from an EMBL/GenBank/DDBJ whole genome shotgun (WGS) entry which is preliminary data.</text>
</comment>
<protein>
    <submittedName>
        <fullName evidence="1">HTH_Tnp_Tc3_2 domain-containing protein</fullName>
    </submittedName>
</protein>
<keyword evidence="2" id="KW-1185">Reference proteome</keyword>
<gene>
    <name evidence="1" type="primary">X975_07143</name>
    <name evidence="1" type="ORF">TNCV_3502821</name>
</gene>
<dbReference type="Proteomes" id="UP000887159">
    <property type="component" value="Unassembled WGS sequence"/>
</dbReference>
<evidence type="ECO:0000313" key="2">
    <source>
        <dbReference type="Proteomes" id="UP000887159"/>
    </source>
</evidence>
<sequence length="99" mass="11500">MGRSDAAIKRCWQEWVHNGRFKRHDDNGGPRVTEDQEDRLIARSAVTLLGSPLSTNRCATCTRVSTMTIHRRLIERNLHSYRPLRHLTLIPVHCRDTLQ</sequence>
<dbReference type="AlphaFoldDB" id="A0A8X6RYA4"/>
<reference evidence="1" key="1">
    <citation type="submission" date="2020-08" db="EMBL/GenBank/DDBJ databases">
        <title>Multicomponent nature underlies the extraordinary mechanical properties of spider dragline silk.</title>
        <authorList>
            <person name="Kono N."/>
            <person name="Nakamura H."/>
            <person name="Mori M."/>
            <person name="Yoshida Y."/>
            <person name="Ohtoshi R."/>
            <person name="Malay A.D."/>
            <person name="Moran D.A.P."/>
            <person name="Tomita M."/>
            <person name="Numata K."/>
            <person name="Arakawa K."/>
        </authorList>
    </citation>
    <scope>NUCLEOTIDE SEQUENCE</scope>
</reference>
<proteinExistence type="predicted"/>
<evidence type="ECO:0000313" key="1">
    <source>
        <dbReference type="EMBL" id="GFY02401.1"/>
    </source>
</evidence>
<dbReference type="EMBL" id="BMAU01021233">
    <property type="protein sequence ID" value="GFY02401.1"/>
    <property type="molecule type" value="Genomic_DNA"/>
</dbReference>
<accession>A0A8X6RYA4</accession>
<organism evidence="1 2">
    <name type="scientific">Trichonephila clavipes</name>
    <name type="common">Golden silk orbweaver</name>
    <name type="synonym">Nephila clavipes</name>
    <dbReference type="NCBI Taxonomy" id="2585209"/>
    <lineage>
        <taxon>Eukaryota</taxon>
        <taxon>Metazoa</taxon>
        <taxon>Ecdysozoa</taxon>
        <taxon>Arthropoda</taxon>
        <taxon>Chelicerata</taxon>
        <taxon>Arachnida</taxon>
        <taxon>Araneae</taxon>
        <taxon>Araneomorphae</taxon>
        <taxon>Entelegynae</taxon>
        <taxon>Araneoidea</taxon>
        <taxon>Nephilidae</taxon>
        <taxon>Trichonephila</taxon>
    </lineage>
</organism>